<dbReference type="GO" id="GO:0016020">
    <property type="term" value="C:membrane"/>
    <property type="evidence" value="ECO:0007669"/>
    <property type="project" value="UniProtKB-SubCell"/>
</dbReference>
<protein>
    <submittedName>
        <fullName evidence="7">Uncharacterized protein</fullName>
    </submittedName>
</protein>
<comment type="similarity">
    <text evidence="2 6">Belongs to the short-chain dehydrogenases/reductases (SDR) family.</text>
</comment>
<dbReference type="PROSITE" id="PS00061">
    <property type="entry name" value="ADH_SHORT"/>
    <property type="match status" value="1"/>
</dbReference>
<evidence type="ECO:0000256" key="4">
    <source>
        <dbReference type="ARBA" id="ARBA00022968"/>
    </source>
</evidence>
<evidence type="ECO:0000256" key="3">
    <source>
        <dbReference type="ARBA" id="ARBA00022857"/>
    </source>
</evidence>
<keyword evidence="8" id="KW-1185">Reference proteome</keyword>
<gene>
    <name evidence="7" type="ORF">JCGZ_26419</name>
</gene>
<dbReference type="EMBL" id="KK915447">
    <property type="protein sequence ID" value="KDP22588.1"/>
    <property type="molecule type" value="Genomic_DNA"/>
</dbReference>
<dbReference type="PANTHER" id="PTHR43391:SF76">
    <property type="entry name" value="11-BETA-HYDROXYSTEROID DEHYDROGENASE-LIKE 2-RELATED"/>
    <property type="match status" value="1"/>
</dbReference>
<name>A0A067JID3_JATCU</name>
<comment type="subcellular location">
    <subcellularLocation>
        <location evidence="1">Membrane</location>
        <topology evidence="1">Single-pass type II membrane protein</topology>
    </subcellularLocation>
</comment>
<evidence type="ECO:0000256" key="5">
    <source>
        <dbReference type="ARBA" id="ARBA00023002"/>
    </source>
</evidence>
<dbReference type="PRINTS" id="PR00080">
    <property type="entry name" value="SDRFAMILY"/>
</dbReference>
<reference evidence="7 8" key="1">
    <citation type="journal article" date="2014" name="PLoS ONE">
        <title>Global Analysis of Gene Expression Profiles in Physic Nut (Jatropha curcas L.) Seedlings Exposed to Salt Stress.</title>
        <authorList>
            <person name="Zhang L."/>
            <person name="Zhang C."/>
            <person name="Wu P."/>
            <person name="Chen Y."/>
            <person name="Li M."/>
            <person name="Jiang H."/>
            <person name="Wu G."/>
        </authorList>
    </citation>
    <scope>NUCLEOTIDE SEQUENCE [LARGE SCALE GENOMIC DNA]</scope>
    <source>
        <strain evidence="8">cv. GZQX0401</strain>
        <tissue evidence="7">Young leaves</tissue>
    </source>
</reference>
<dbReference type="SUPFAM" id="SSF51735">
    <property type="entry name" value="NAD(P)-binding Rossmann-fold domains"/>
    <property type="match status" value="1"/>
</dbReference>
<keyword evidence="5" id="KW-0560">Oxidoreductase</keyword>
<evidence type="ECO:0000256" key="6">
    <source>
        <dbReference type="RuleBase" id="RU000363"/>
    </source>
</evidence>
<dbReference type="GO" id="GO:0016491">
    <property type="term" value="F:oxidoreductase activity"/>
    <property type="evidence" value="ECO:0007669"/>
    <property type="project" value="UniProtKB-KW"/>
</dbReference>
<dbReference type="InterPro" id="IPR002347">
    <property type="entry name" value="SDR_fam"/>
</dbReference>
<evidence type="ECO:0000256" key="2">
    <source>
        <dbReference type="ARBA" id="ARBA00006484"/>
    </source>
</evidence>
<dbReference type="PANTHER" id="PTHR43391">
    <property type="entry name" value="RETINOL DEHYDROGENASE-RELATED"/>
    <property type="match status" value="1"/>
</dbReference>
<dbReference type="Gene3D" id="3.40.50.720">
    <property type="entry name" value="NAD(P)-binding Rossmann-like Domain"/>
    <property type="match status" value="1"/>
</dbReference>
<dbReference type="PRINTS" id="PR00081">
    <property type="entry name" value="GDHRDH"/>
</dbReference>
<dbReference type="NCBIfam" id="NF004825">
    <property type="entry name" value="PRK06181.1"/>
    <property type="match status" value="1"/>
</dbReference>
<organism evidence="7 8">
    <name type="scientific">Jatropha curcas</name>
    <name type="common">Barbados nut</name>
    <dbReference type="NCBI Taxonomy" id="180498"/>
    <lineage>
        <taxon>Eukaryota</taxon>
        <taxon>Viridiplantae</taxon>
        <taxon>Streptophyta</taxon>
        <taxon>Embryophyta</taxon>
        <taxon>Tracheophyta</taxon>
        <taxon>Spermatophyta</taxon>
        <taxon>Magnoliopsida</taxon>
        <taxon>eudicotyledons</taxon>
        <taxon>Gunneridae</taxon>
        <taxon>Pentapetalae</taxon>
        <taxon>rosids</taxon>
        <taxon>fabids</taxon>
        <taxon>Malpighiales</taxon>
        <taxon>Euphorbiaceae</taxon>
        <taxon>Crotonoideae</taxon>
        <taxon>Jatropheae</taxon>
        <taxon>Jatropha</taxon>
    </lineage>
</organism>
<accession>A0A067JID3</accession>
<proteinExistence type="inferred from homology"/>
<dbReference type="Proteomes" id="UP000027138">
    <property type="component" value="Unassembled WGS sequence"/>
</dbReference>
<dbReference type="InterPro" id="IPR020904">
    <property type="entry name" value="Sc_DH/Rdtase_CS"/>
</dbReference>
<keyword evidence="4" id="KW-0812">Transmembrane</keyword>
<evidence type="ECO:0000313" key="8">
    <source>
        <dbReference type="Proteomes" id="UP000027138"/>
    </source>
</evidence>
<evidence type="ECO:0000313" key="7">
    <source>
        <dbReference type="EMBL" id="KDP22588.1"/>
    </source>
</evidence>
<dbReference type="STRING" id="180498.A0A067JID3"/>
<dbReference type="Pfam" id="PF00106">
    <property type="entry name" value="adh_short"/>
    <property type="match status" value="1"/>
</dbReference>
<dbReference type="AlphaFoldDB" id="A0A067JID3"/>
<dbReference type="OrthoDB" id="47007at2759"/>
<dbReference type="GO" id="GO:0005829">
    <property type="term" value="C:cytosol"/>
    <property type="evidence" value="ECO:0007669"/>
    <property type="project" value="TreeGrafter"/>
</dbReference>
<evidence type="ECO:0000256" key="1">
    <source>
        <dbReference type="ARBA" id="ARBA00004606"/>
    </source>
</evidence>
<keyword evidence="3" id="KW-0521">NADP</keyword>
<keyword evidence="4" id="KW-0735">Signal-anchor</keyword>
<sequence length="302" mass="33633">MDVVTTLTVLLALPLLLLPYLVFKALRHVKRTIFSENVAGKVILITGASSGIGEHIAYEYARKGARLALAARREDRLQAVADKARKLGSPDVIAMRTDVSRIEDCKRFIDEAFNHFGRLDHLVNNAGIAPRSMLEDCYDFSSFVPVMDVNFWGSVRCSQLAVPYLRKNRGKIVVIASIAPWLSTPKLSFYNASKAALISFYETMRIECGSHIGITIVIPGLIESEITTPDFLSEFGAESAAVESTQVCAKAIVNSARRGDMYLTVPSGMKVMFLLKTFCPELLERLFRWHMIDKRRAADKKA</sequence>
<dbReference type="InterPro" id="IPR036291">
    <property type="entry name" value="NAD(P)-bd_dom_sf"/>
</dbReference>